<gene>
    <name evidence="2" type="ORF">PTI45_01771</name>
</gene>
<organism evidence="2 3">
    <name type="scientific">Paenibacillus nuruki</name>
    <dbReference type="NCBI Taxonomy" id="1886670"/>
    <lineage>
        <taxon>Bacteria</taxon>
        <taxon>Bacillati</taxon>
        <taxon>Bacillota</taxon>
        <taxon>Bacilli</taxon>
        <taxon>Bacillales</taxon>
        <taxon>Paenibacillaceae</taxon>
        <taxon>Paenibacillus</taxon>
    </lineage>
</organism>
<comment type="caution">
    <text evidence="2">The sequence shown here is derived from an EMBL/GenBank/DDBJ whole genome shotgun (WGS) entry which is preliminary data.</text>
</comment>
<dbReference type="EMBL" id="MDER01000034">
    <property type="protein sequence ID" value="ODP28795.1"/>
    <property type="molecule type" value="Genomic_DNA"/>
</dbReference>
<dbReference type="Pfam" id="PF22481">
    <property type="entry name" value="DUF6985"/>
    <property type="match status" value="1"/>
</dbReference>
<sequence length="168" mass="19485">MSEHLTHIQRHEQDWEAQFHSSLFQSEVSVIAYDLDISTEQAEVAVLAFNHLDEHVIASLCQFSWDYCISFCEYVGDVEAPSIQEPLEILKYIKPTALIVEHLPEHTEPIVHVELECDWEVEHGLEWLVRGQQILYVGSFDGVNSLENESYYQNYSLNFAYGNTYDNL</sequence>
<dbReference type="AlphaFoldDB" id="A0A1E3L6K0"/>
<accession>A0A1E3L6K0</accession>
<dbReference type="Proteomes" id="UP000094578">
    <property type="component" value="Unassembled WGS sequence"/>
</dbReference>
<protein>
    <recommendedName>
        <fullName evidence="1">DUF6985 domain-containing protein</fullName>
    </recommendedName>
</protein>
<dbReference type="InterPro" id="IPR054254">
    <property type="entry name" value="DUF6985"/>
</dbReference>
<evidence type="ECO:0000259" key="1">
    <source>
        <dbReference type="Pfam" id="PF22481"/>
    </source>
</evidence>
<evidence type="ECO:0000313" key="2">
    <source>
        <dbReference type="EMBL" id="ODP28795.1"/>
    </source>
</evidence>
<keyword evidence="3" id="KW-1185">Reference proteome</keyword>
<dbReference type="RefSeq" id="WP_069327201.1">
    <property type="nucleotide sequence ID" value="NZ_MDER01000034.1"/>
</dbReference>
<reference evidence="2 3" key="1">
    <citation type="submission" date="2016-08" db="EMBL/GenBank/DDBJ databases">
        <title>Genome sequencing of Paenibacillus sp. TI45-13ar, isolated from Korean traditional nuruk.</title>
        <authorList>
            <person name="Kim S.-J."/>
        </authorList>
    </citation>
    <scope>NUCLEOTIDE SEQUENCE [LARGE SCALE GENOMIC DNA]</scope>
    <source>
        <strain evidence="2 3">TI45-13ar</strain>
    </source>
</reference>
<name>A0A1E3L6K0_9BACL</name>
<feature type="domain" description="DUF6985" evidence="1">
    <location>
        <begin position="10"/>
        <end position="142"/>
    </location>
</feature>
<evidence type="ECO:0000313" key="3">
    <source>
        <dbReference type="Proteomes" id="UP000094578"/>
    </source>
</evidence>
<proteinExistence type="predicted"/>